<keyword evidence="5" id="KW-1185">Reference proteome</keyword>
<evidence type="ECO:0000313" key="5">
    <source>
        <dbReference type="Proteomes" id="UP000020467"/>
    </source>
</evidence>
<dbReference type="GO" id="GO:0005737">
    <property type="term" value="C:cytoplasm"/>
    <property type="evidence" value="ECO:0007669"/>
    <property type="project" value="TreeGrafter"/>
</dbReference>
<dbReference type="HOGENOM" id="CLU_010194_9_1_1"/>
<dbReference type="EMBL" id="JARH01000655">
    <property type="protein sequence ID" value="EXF78314.1"/>
    <property type="molecule type" value="Genomic_DNA"/>
</dbReference>
<evidence type="ECO:0000313" key="4">
    <source>
        <dbReference type="EMBL" id="EXF78314.1"/>
    </source>
</evidence>
<dbReference type="eggNOG" id="KOG1611">
    <property type="taxonomic scope" value="Eukaryota"/>
</dbReference>
<dbReference type="InterPro" id="IPR002347">
    <property type="entry name" value="SDR_fam"/>
</dbReference>
<keyword evidence="3" id="KW-0560">Oxidoreductase</keyword>
<dbReference type="OrthoDB" id="7289984at2759"/>
<dbReference type="Gene3D" id="3.40.50.720">
    <property type="entry name" value="NAD(P)-binding Rossmann-like Domain"/>
    <property type="match status" value="1"/>
</dbReference>
<reference evidence="4 5" key="1">
    <citation type="submission" date="2014-02" db="EMBL/GenBank/DDBJ databases">
        <title>The genome sequence of Colletotrichum fioriniae PJ7.</title>
        <authorList>
            <person name="Baroncelli R."/>
            <person name="Thon M.R."/>
        </authorList>
    </citation>
    <scope>NUCLEOTIDE SEQUENCE [LARGE SCALE GENOMIC DNA]</scope>
    <source>
        <strain evidence="4 5">PJ7</strain>
    </source>
</reference>
<evidence type="ECO:0000256" key="2">
    <source>
        <dbReference type="ARBA" id="ARBA00022857"/>
    </source>
</evidence>
<protein>
    <submittedName>
        <fullName evidence="4">Short-chain dehydrogenase/reductase family oxidoreductase</fullName>
    </submittedName>
</protein>
<comment type="similarity">
    <text evidence="1">Belongs to the short-chain dehydrogenases/reductases (SDR) family.</text>
</comment>
<organism evidence="4 5">
    <name type="scientific">Colletotrichum fioriniae PJ7</name>
    <dbReference type="NCBI Taxonomy" id="1445577"/>
    <lineage>
        <taxon>Eukaryota</taxon>
        <taxon>Fungi</taxon>
        <taxon>Dikarya</taxon>
        <taxon>Ascomycota</taxon>
        <taxon>Pezizomycotina</taxon>
        <taxon>Sordariomycetes</taxon>
        <taxon>Hypocreomycetidae</taxon>
        <taxon>Glomerellales</taxon>
        <taxon>Glomerellaceae</taxon>
        <taxon>Colletotrichum</taxon>
        <taxon>Colletotrichum acutatum species complex</taxon>
    </lineage>
</organism>
<accession>A0A010RKB8</accession>
<dbReference type="InterPro" id="IPR051468">
    <property type="entry name" value="Fungal_SecMetab_SDRs"/>
</dbReference>
<dbReference type="GO" id="GO:0016491">
    <property type="term" value="F:oxidoreductase activity"/>
    <property type="evidence" value="ECO:0007669"/>
    <property type="project" value="UniProtKB-KW"/>
</dbReference>
<dbReference type="PANTHER" id="PTHR43544">
    <property type="entry name" value="SHORT-CHAIN DEHYDROGENASE/REDUCTASE"/>
    <property type="match status" value="1"/>
</dbReference>
<comment type="caution">
    <text evidence="4">The sequence shown here is derived from an EMBL/GenBank/DDBJ whole genome shotgun (WGS) entry which is preliminary data.</text>
</comment>
<dbReference type="InterPro" id="IPR036291">
    <property type="entry name" value="NAD(P)-bd_dom_sf"/>
</dbReference>
<gene>
    <name evidence="4" type="ORF">CFIO01_00309</name>
</gene>
<dbReference type="PRINTS" id="PR00081">
    <property type="entry name" value="GDHRDH"/>
</dbReference>
<dbReference type="PANTHER" id="PTHR43544:SF7">
    <property type="entry name" value="NADB-LER2"/>
    <property type="match status" value="1"/>
</dbReference>
<dbReference type="SUPFAM" id="SSF51735">
    <property type="entry name" value="NAD(P)-binding Rossmann-fold domains"/>
    <property type="match status" value="1"/>
</dbReference>
<name>A0A010RKB8_9PEZI</name>
<keyword evidence="2" id="KW-0521">NADP</keyword>
<sequence>MANTVYVITGTNKGIGLGLVKTLLARPSTTVVASVRNDGAASSLRSSIRDVNKGNGSELFVMLLDFNIAPDTTAVRKAFDTATGGTVNRIDVLISNAAVSTTASRSVLTTAEELRSAFEINTISPLMVFQGLFAPRKTAWSRRPPC</sequence>
<evidence type="ECO:0000256" key="1">
    <source>
        <dbReference type="ARBA" id="ARBA00006484"/>
    </source>
</evidence>
<dbReference type="Pfam" id="PF00106">
    <property type="entry name" value="adh_short"/>
    <property type="match status" value="1"/>
</dbReference>
<proteinExistence type="inferred from homology"/>
<dbReference type="KEGG" id="cfj:CFIO01_00309"/>
<evidence type="ECO:0000256" key="3">
    <source>
        <dbReference type="ARBA" id="ARBA00023002"/>
    </source>
</evidence>
<dbReference type="AlphaFoldDB" id="A0A010RKB8"/>
<dbReference type="Proteomes" id="UP000020467">
    <property type="component" value="Unassembled WGS sequence"/>
</dbReference>